<evidence type="ECO:0000313" key="2">
    <source>
        <dbReference type="EMBL" id="NMH92987.1"/>
    </source>
</evidence>
<dbReference type="EMBL" id="JAAXKZ010000054">
    <property type="protein sequence ID" value="NMH92987.1"/>
    <property type="molecule type" value="Genomic_DNA"/>
</dbReference>
<dbReference type="Gene3D" id="1.20.1250.20">
    <property type="entry name" value="MFS general substrate transporter like domains"/>
    <property type="match status" value="1"/>
</dbReference>
<evidence type="ECO:0008006" key="4">
    <source>
        <dbReference type="Google" id="ProtNLM"/>
    </source>
</evidence>
<dbReference type="Proteomes" id="UP000586918">
    <property type="component" value="Unassembled WGS sequence"/>
</dbReference>
<feature type="non-terminal residue" evidence="2">
    <location>
        <position position="119"/>
    </location>
</feature>
<reference evidence="2 3" key="1">
    <citation type="submission" date="2020-04" db="EMBL/GenBank/DDBJ databases">
        <authorList>
            <person name="Klaysubun C."/>
            <person name="Duangmal K."/>
            <person name="Lipun K."/>
        </authorList>
    </citation>
    <scope>NUCLEOTIDE SEQUENCE [LARGE SCALE GENOMIC DNA]</scope>
    <source>
        <strain evidence="2 3">DSM 45300</strain>
    </source>
</reference>
<keyword evidence="1" id="KW-0812">Transmembrane</keyword>
<accession>A0A848DJU9</accession>
<gene>
    <name evidence="2" type="ORF">HF519_15680</name>
</gene>
<dbReference type="SUPFAM" id="SSF103473">
    <property type="entry name" value="MFS general substrate transporter"/>
    <property type="match status" value="1"/>
</dbReference>
<keyword evidence="1" id="KW-0472">Membrane</keyword>
<organism evidence="2 3">
    <name type="scientific">Pseudonocardia bannensis</name>
    <dbReference type="NCBI Taxonomy" id="630973"/>
    <lineage>
        <taxon>Bacteria</taxon>
        <taxon>Bacillati</taxon>
        <taxon>Actinomycetota</taxon>
        <taxon>Actinomycetes</taxon>
        <taxon>Pseudonocardiales</taxon>
        <taxon>Pseudonocardiaceae</taxon>
        <taxon>Pseudonocardia</taxon>
    </lineage>
</organism>
<evidence type="ECO:0000256" key="1">
    <source>
        <dbReference type="SAM" id="Phobius"/>
    </source>
</evidence>
<keyword evidence="3" id="KW-1185">Reference proteome</keyword>
<dbReference type="InterPro" id="IPR036259">
    <property type="entry name" value="MFS_trans_sf"/>
</dbReference>
<sequence length="119" mass="12587">MPHDRAATEAAALTPETAAAPDANRRLRLLQLAALTSTCDRFALAPLLVLIGIDLGASLAAVAAVASGYFLAYGLMQPVWAPRFVAFPRARDLPRILVAALEAEGFGGRPPAALRLLRR</sequence>
<evidence type="ECO:0000313" key="3">
    <source>
        <dbReference type="Proteomes" id="UP000586918"/>
    </source>
</evidence>
<keyword evidence="1" id="KW-1133">Transmembrane helix</keyword>
<feature type="transmembrane region" description="Helical" evidence="1">
    <location>
        <begin position="43"/>
        <end position="73"/>
    </location>
</feature>
<comment type="caution">
    <text evidence="2">The sequence shown here is derived from an EMBL/GenBank/DDBJ whole genome shotgun (WGS) entry which is preliminary data.</text>
</comment>
<protein>
    <recommendedName>
        <fullName evidence="4">MFS transporter</fullName>
    </recommendedName>
</protein>
<dbReference type="AlphaFoldDB" id="A0A848DJU9"/>
<proteinExistence type="predicted"/>
<name>A0A848DJU9_9PSEU</name>